<keyword evidence="8" id="KW-1185">Reference proteome</keyword>
<protein>
    <submittedName>
        <fullName evidence="7">MipA/OmpV family protein</fullName>
    </submittedName>
</protein>
<evidence type="ECO:0000256" key="5">
    <source>
        <dbReference type="ARBA" id="ARBA00023237"/>
    </source>
</evidence>
<keyword evidence="3 6" id="KW-0732">Signal</keyword>
<sequence length="321" mass="35172">MAGLLSALFWVPIAGAADPHCQEHPSDCIAVGEWQVSLGVGLGGRTNPLVGGDDIPVLLLPQASYYGERFFFDTTTVGFTLLETPRQSLSLVSTLGLDHMYFNDLSLGNFVIEGAGGSYALSAAPSEQNVTDDMIVPEDNTNTPNTTDKDGPSEFFHKTVNATSERGDLVTLDNLSPRRMAVLGGLEYSVYYQNTGLSLQALSDLIAVHGGQEVRFGVDHRFQQGQNEYTLAGGFVWQGDELVDYYYGLDAGEVEQAPELQYQADDSVTPYLRLDWRRPLSKRWTLQATLHQKWFGSAIKDSPLVDRSGSSTVFIGGIYHF</sequence>
<keyword evidence="4" id="KW-0472">Membrane</keyword>
<reference evidence="8" key="1">
    <citation type="journal article" date="2019" name="Int. J. Syst. Evol. Microbiol.">
        <title>The Global Catalogue of Microorganisms (GCM) 10K type strain sequencing project: providing services to taxonomists for standard genome sequencing and annotation.</title>
        <authorList>
            <consortium name="The Broad Institute Genomics Platform"/>
            <consortium name="The Broad Institute Genome Sequencing Center for Infectious Disease"/>
            <person name="Wu L."/>
            <person name="Ma J."/>
        </authorList>
    </citation>
    <scope>NUCLEOTIDE SEQUENCE [LARGE SCALE GENOMIC DNA]</scope>
    <source>
        <strain evidence="8">KCTC 52141</strain>
    </source>
</reference>
<feature type="chain" id="PRO_5046949009" evidence="6">
    <location>
        <begin position="17"/>
        <end position="321"/>
    </location>
</feature>
<dbReference type="PANTHER" id="PTHR38776:SF1">
    <property type="entry name" value="MLTA-INTERACTING PROTEIN-RELATED"/>
    <property type="match status" value="1"/>
</dbReference>
<dbReference type="Proteomes" id="UP001595548">
    <property type="component" value="Unassembled WGS sequence"/>
</dbReference>
<dbReference type="InterPro" id="IPR010583">
    <property type="entry name" value="MipA"/>
</dbReference>
<comment type="subcellular location">
    <subcellularLocation>
        <location evidence="1">Cell outer membrane</location>
    </subcellularLocation>
</comment>
<dbReference type="EMBL" id="JBHRTL010000006">
    <property type="protein sequence ID" value="MFC3155382.1"/>
    <property type="molecule type" value="Genomic_DNA"/>
</dbReference>
<evidence type="ECO:0000256" key="2">
    <source>
        <dbReference type="ARBA" id="ARBA00005722"/>
    </source>
</evidence>
<dbReference type="PANTHER" id="PTHR38776">
    <property type="entry name" value="MLTA-INTERACTING PROTEIN-RELATED"/>
    <property type="match status" value="1"/>
</dbReference>
<accession>A0ABV7HVI0</accession>
<dbReference type="Pfam" id="PF06629">
    <property type="entry name" value="MipA"/>
    <property type="match status" value="1"/>
</dbReference>
<dbReference type="RefSeq" id="WP_382416059.1">
    <property type="nucleotide sequence ID" value="NZ_AP031500.1"/>
</dbReference>
<evidence type="ECO:0000313" key="7">
    <source>
        <dbReference type="EMBL" id="MFC3155382.1"/>
    </source>
</evidence>
<evidence type="ECO:0000256" key="6">
    <source>
        <dbReference type="SAM" id="SignalP"/>
    </source>
</evidence>
<evidence type="ECO:0000256" key="3">
    <source>
        <dbReference type="ARBA" id="ARBA00022729"/>
    </source>
</evidence>
<evidence type="ECO:0000256" key="1">
    <source>
        <dbReference type="ARBA" id="ARBA00004442"/>
    </source>
</evidence>
<proteinExistence type="inferred from homology"/>
<keyword evidence="5" id="KW-0998">Cell outer membrane</keyword>
<comment type="similarity">
    <text evidence="2">Belongs to the MipA/OmpV family.</text>
</comment>
<comment type="caution">
    <text evidence="7">The sequence shown here is derived from an EMBL/GenBank/DDBJ whole genome shotgun (WGS) entry which is preliminary data.</text>
</comment>
<feature type="signal peptide" evidence="6">
    <location>
        <begin position="1"/>
        <end position="16"/>
    </location>
</feature>
<evidence type="ECO:0000313" key="8">
    <source>
        <dbReference type="Proteomes" id="UP001595548"/>
    </source>
</evidence>
<name>A0ABV7HVI0_9GAMM</name>
<evidence type="ECO:0000256" key="4">
    <source>
        <dbReference type="ARBA" id="ARBA00023136"/>
    </source>
</evidence>
<organism evidence="7 8">
    <name type="scientific">Gilvimarinus japonicus</name>
    <dbReference type="NCBI Taxonomy" id="1796469"/>
    <lineage>
        <taxon>Bacteria</taxon>
        <taxon>Pseudomonadati</taxon>
        <taxon>Pseudomonadota</taxon>
        <taxon>Gammaproteobacteria</taxon>
        <taxon>Cellvibrionales</taxon>
        <taxon>Cellvibrionaceae</taxon>
        <taxon>Gilvimarinus</taxon>
    </lineage>
</organism>
<gene>
    <name evidence="7" type="ORF">ACFOEB_09230</name>
</gene>